<dbReference type="PANTHER" id="PTHR42760:SF121">
    <property type="entry name" value="3-OXOACYL-(ACYL-CARRIER-PROTEIN) REDUCTASE"/>
    <property type="match status" value="1"/>
</dbReference>
<feature type="domain" description="Ketoreductase" evidence="2">
    <location>
        <begin position="15"/>
        <end position="192"/>
    </location>
</feature>
<evidence type="ECO:0000256" key="1">
    <source>
        <dbReference type="ARBA" id="ARBA00006484"/>
    </source>
</evidence>
<protein>
    <submittedName>
        <fullName evidence="3">Acetoin reductase</fullName>
    </submittedName>
</protein>
<dbReference type="SUPFAM" id="SSF51735">
    <property type="entry name" value="NAD(P)-binding Rossmann-fold domains"/>
    <property type="match status" value="1"/>
</dbReference>
<dbReference type="InterPro" id="IPR036291">
    <property type="entry name" value="NAD(P)-bd_dom_sf"/>
</dbReference>
<comment type="caution">
    <text evidence="3">The sequence shown here is derived from an EMBL/GenBank/DDBJ whole genome shotgun (WGS) entry which is preliminary data.</text>
</comment>
<organism evidence="3 4">
    <name type="scientific">Microlunatus spumicola</name>
    <dbReference type="NCBI Taxonomy" id="81499"/>
    <lineage>
        <taxon>Bacteria</taxon>
        <taxon>Bacillati</taxon>
        <taxon>Actinomycetota</taxon>
        <taxon>Actinomycetes</taxon>
        <taxon>Propionibacteriales</taxon>
        <taxon>Propionibacteriaceae</taxon>
        <taxon>Microlunatus</taxon>
    </lineage>
</organism>
<dbReference type="EMBL" id="BAAAYR010000001">
    <property type="protein sequence ID" value="GAA3558447.1"/>
    <property type="molecule type" value="Genomic_DNA"/>
</dbReference>
<dbReference type="InterPro" id="IPR057326">
    <property type="entry name" value="KR_dom"/>
</dbReference>
<dbReference type="InterPro" id="IPR002347">
    <property type="entry name" value="SDR_fam"/>
</dbReference>
<dbReference type="InterPro" id="IPR020904">
    <property type="entry name" value="Sc_DH/Rdtase_CS"/>
</dbReference>
<name>A0ABP6X2D8_9ACTN</name>
<sequence>MSPEPAGPGSTGPVRSAVVTGAAGGIGGAIARRLAADGLAVSVLDLPSARAGLDTLVAELAADGRTGLALACDVTDAGSVDAAVAAHVERFGGLDVMVANAGIAVTAALVDTTPEQWRTTLDVNLTGVFHCYAAAARQLVAQGRGGRIIGAASVAAHRGGKWQSAYSATKFAVRGMSQSLAQELAEHQITVNVYSPGVVQTPMWESIDVALAGRNGTAVGSEMQAMVAGIPLGRLEVPADVAGVVSFLASPDSAYVTGQSIVVDGGMWFS</sequence>
<proteinExistence type="inferred from homology"/>
<dbReference type="RefSeq" id="WP_204911773.1">
    <property type="nucleotide sequence ID" value="NZ_BAAAYR010000001.1"/>
</dbReference>
<dbReference type="PRINTS" id="PR00080">
    <property type="entry name" value="SDRFAMILY"/>
</dbReference>
<dbReference type="PANTHER" id="PTHR42760">
    <property type="entry name" value="SHORT-CHAIN DEHYDROGENASES/REDUCTASES FAMILY MEMBER"/>
    <property type="match status" value="1"/>
</dbReference>
<dbReference type="Pfam" id="PF13561">
    <property type="entry name" value="adh_short_C2"/>
    <property type="match status" value="1"/>
</dbReference>
<dbReference type="PROSITE" id="PS00061">
    <property type="entry name" value="ADH_SHORT"/>
    <property type="match status" value="1"/>
</dbReference>
<dbReference type="Proteomes" id="UP001500767">
    <property type="component" value="Unassembled WGS sequence"/>
</dbReference>
<evidence type="ECO:0000313" key="4">
    <source>
        <dbReference type="Proteomes" id="UP001500767"/>
    </source>
</evidence>
<gene>
    <name evidence="3" type="ORF">GCM10022197_12220</name>
</gene>
<evidence type="ECO:0000313" key="3">
    <source>
        <dbReference type="EMBL" id="GAA3558447.1"/>
    </source>
</evidence>
<dbReference type="Gene3D" id="3.40.50.720">
    <property type="entry name" value="NAD(P)-binding Rossmann-like Domain"/>
    <property type="match status" value="1"/>
</dbReference>
<dbReference type="SMART" id="SM00822">
    <property type="entry name" value="PKS_KR"/>
    <property type="match status" value="1"/>
</dbReference>
<dbReference type="PRINTS" id="PR00081">
    <property type="entry name" value="GDHRDH"/>
</dbReference>
<evidence type="ECO:0000259" key="2">
    <source>
        <dbReference type="SMART" id="SM00822"/>
    </source>
</evidence>
<keyword evidence="4" id="KW-1185">Reference proteome</keyword>
<reference evidence="4" key="1">
    <citation type="journal article" date="2019" name="Int. J. Syst. Evol. Microbiol.">
        <title>The Global Catalogue of Microorganisms (GCM) 10K type strain sequencing project: providing services to taxonomists for standard genome sequencing and annotation.</title>
        <authorList>
            <consortium name="The Broad Institute Genomics Platform"/>
            <consortium name="The Broad Institute Genome Sequencing Center for Infectious Disease"/>
            <person name="Wu L."/>
            <person name="Ma J."/>
        </authorList>
    </citation>
    <scope>NUCLEOTIDE SEQUENCE [LARGE SCALE GENOMIC DNA]</scope>
    <source>
        <strain evidence="4">JCM 16540</strain>
    </source>
</reference>
<accession>A0ABP6X2D8</accession>
<comment type="similarity">
    <text evidence="1">Belongs to the short-chain dehydrogenases/reductases (SDR) family.</text>
</comment>